<reference evidence="5 6" key="1">
    <citation type="submission" date="2016-10" db="EMBL/GenBank/DDBJ databases">
        <authorList>
            <person name="Cai Z."/>
        </authorList>
    </citation>
    <scope>NUCLEOTIDE SEQUENCE [LARGE SCALE GENOMIC DNA]</scope>
</reference>
<feature type="compositionally biased region" description="Low complexity" evidence="4">
    <location>
        <begin position="353"/>
        <end position="364"/>
    </location>
</feature>
<dbReference type="GO" id="GO:0005680">
    <property type="term" value="C:anaphase-promoting complex"/>
    <property type="evidence" value="ECO:0007669"/>
    <property type="project" value="TreeGrafter"/>
</dbReference>
<feature type="region of interest" description="Disordered" evidence="4">
    <location>
        <begin position="331"/>
        <end position="439"/>
    </location>
</feature>
<dbReference type="EMBL" id="FNXT01001201">
    <property type="protein sequence ID" value="SZX73888.1"/>
    <property type="molecule type" value="Genomic_DNA"/>
</dbReference>
<dbReference type="InterPro" id="IPR011990">
    <property type="entry name" value="TPR-like_helical_dom_sf"/>
</dbReference>
<protein>
    <submittedName>
        <fullName evidence="5">Uncharacterized protein</fullName>
    </submittedName>
</protein>
<feature type="repeat" description="TPR" evidence="3">
    <location>
        <begin position="550"/>
        <end position="583"/>
    </location>
</feature>
<dbReference type="GO" id="GO:0051301">
    <property type="term" value="P:cell division"/>
    <property type="evidence" value="ECO:0007669"/>
    <property type="project" value="TreeGrafter"/>
</dbReference>
<dbReference type="GO" id="GO:0007091">
    <property type="term" value="P:metaphase/anaphase transition of mitotic cell cycle"/>
    <property type="evidence" value="ECO:0007669"/>
    <property type="project" value="TreeGrafter"/>
</dbReference>
<dbReference type="AlphaFoldDB" id="A0A383W8D7"/>
<organism evidence="5 6">
    <name type="scientific">Tetradesmus obliquus</name>
    <name type="common">Green alga</name>
    <name type="synonym">Acutodesmus obliquus</name>
    <dbReference type="NCBI Taxonomy" id="3088"/>
    <lineage>
        <taxon>Eukaryota</taxon>
        <taxon>Viridiplantae</taxon>
        <taxon>Chlorophyta</taxon>
        <taxon>core chlorophytes</taxon>
        <taxon>Chlorophyceae</taxon>
        <taxon>CS clade</taxon>
        <taxon>Sphaeropleales</taxon>
        <taxon>Scenedesmaceae</taxon>
        <taxon>Tetradesmus</taxon>
    </lineage>
</organism>
<feature type="repeat" description="TPR" evidence="3">
    <location>
        <begin position="99"/>
        <end position="132"/>
    </location>
</feature>
<evidence type="ECO:0000313" key="5">
    <source>
        <dbReference type="EMBL" id="SZX73888.1"/>
    </source>
</evidence>
<feature type="compositionally biased region" description="Low complexity" evidence="4">
    <location>
        <begin position="377"/>
        <end position="403"/>
    </location>
</feature>
<dbReference type="SMART" id="SM00028">
    <property type="entry name" value="TPR"/>
    <property type="match status" value="7"/>
</dbReference>
<feature type="repeat" description="TPR" evidence="3">
    <location>
        <begin position="482"/>
        <end position="515"/>
    </location>
</feature>
<evidence type="ECO:0000256" key="3">
    <source>
        <dbReference type="PROSITE-ProRule" id="PRU00339"/>
    </source>
</evidence>
<dbReference type="Pfam" id="PF12895">
    <property type="entry name" value="ANAPC3"/>
    <property type="match status" value="1"/>
</dbReference>
<gene>
    <name evidence="5" type="ORF">BQ4739_LOCUS14154</name>
</gene>
<proteinExistence type="inferred from homology"/>
<dbReference type="Pfam" id="PF13432">
    <property type="entry name" value="TPR_16"/>
    <property type="match status" value="2"/>
</dbReference>
<dbReference type="Gene3D" id="1.25.40.10">
    <property type="entry name" value="Tetratricopeptide repeat domain"/>
    <property type="match status" value="4"/>
</dbReference>
<dbReference type="GO" id="GO:0016567">
    <property type="term" value="P:protein ubiquitination"/>
    <property type="evidence" value="ECO:0007669"/>
    <property type="project" value="TreeGrafter"/>
</dbReference>
<feature type="compositionally biased region" description="Low complexity" evidence="4">
    <location>
        <begin position="167"/>
        <end position="201"/>
    </location>
</feature>
<evidence type="ECO:0000256" key="2">
    <source>
        <dbReference type="ARBA" id="ARBA00038210"/>
    </source>
</evidence>
<evidence type="ECO:0000313" key="6">
    <source>
        <dbReference type="Proteomes" id="UP000256970"/>
    </source>
</evidence>
<dbReference type="PANTHER" id="PTHR12558">
    <property type="entry name" value="CELL DIVISION CYCLE 16,23,27"/>
    <property type="match status" value="1"/>
</dbReference>
<dbReference type="PANTHER" id="PTHR12558:SF13">
    <property type="entry name" value="CELL DIVISION CYCLE PROTEIN 27 HOMOLOG"/>
    <property type="match status" value="1"/>
</dbReference>
<keyword evidence="6" id="KW-1185">Reference proteome</keyword>
<sequence length="777" mass="82417">MEEYLVGCIRSSLSLGLYENARFLGQRLVAACASEQNKYLLATCYRHCNQGYRAVHLLQGSNSQHCRYLAALCCLDLRQYKDAEQLLLQQGESQVPAGGAGWYLLGRISRLTGSSKRAAECYVRALRLEPMLWVAFAELCMLGQPDLTAEFCEPKCLPVVVEQQQQEQQPEQLGQQHQQQQPGAHPGQQQQQPHQQQHWQQTPAVSNGTPALHAMSIDGAEGASPTPPGGRTACTPPGPGAFAAGHTPHMLTFVTPSPAGAPAAPPAKPHKGGLFPGFPSPPAGSRTPTLGKQKVPVGGAAAAAAAAGGAGGRGRKNSKAAGRLFANEQAAAAGAGGTPRRSARLAASHGDATPGSSSSNTPTPLGRQDPNQMQHSPAAAAAPRLRQRQQRAGSAGAAAGGAAHSEGENAPNVDAAADTAAGEGSHHWQQEQAAPLKSHQQQEQLASLLLPLRRALHLLSQYKAREALAALGQLAPAQLGSAGVLLLVGRCQYELVDYARAAEAFEAARAADPLNLEGMELYSTVLWHLKRDVELAHLAQHALAVDRMAPEAWCIAGNCFSLQREHESAVRLFQRALQLAPHMAYAATLLGHEHLAGEDLAAAATAYQHALRCDPRHYNALYGLGQIALKQEKPAEALGHFQAAARINPGSSVLRCCCGAALRKMNHLAEALRQLKCAIAIDGRNPLARYEAAGVLAALERPQEALAELTALQAIVPREPSVAFLMGRLHKRLGQPDAALRCLHAALDLRPGAADRAAIKAAIDKVCMDEDEEEEEL</sequence>
<comment type="similarity">
    <text evidence="2">Belongs to the APC3/CDC27 family.</text>
</comment>
<evidence type="ECO:0000256" key="4">
    <source>
        <dbReference type="SAM" id="MobiDB-lite"/>
    </source>
</evidence>
<accession>A0A383W8D7</accession>
<evidence type="ECO:0000256" key="1">
    <source>
        <dbReference type="ARBA" id="ARBA00022803"/>
    </source>
</evidence>
<dbReference type="Proteomes" id="UP000256970">
    <property type="component" value="Unassembled WGS sequence"/>
</dbReference>
<dbReference type="SUPFAM" id="SSF48452">
    <property type="entry name" value="TPR-like"/>
    <property type="match status" value="2"/>
</dbReference>
<dbReference type="PROSITE" id="PS50005">
    <property type="entry name" value="TPR"/>
    <property type="match status" value="6"/>
</dbReference>
<dbReference type="GO" id="GO:0031145">
    <property type="term" value="P:anaphase-promoting complex-dependent catabolic process"/>
    <property type="evidence" value="ECO:0007669"/>
    <property type="project" value="TreeGrafter"/>
</dbReference>
<feature type="repeat" description="TPR" evidence="3">
    <location>
        <begin position="584"/>
        <end position="617"/>
    </location>
</feature>
<dbReference type="STRING" id="3088.A0A383W8D7"/>
<dbReference type="GO" id="GO:0005737">
    <property type="term" value="C:cytoplasm"/>
    <property type="evidence" value="ECO:0007669"/>
    <property type="project" value="TreeGrafter"/>
</dbReference>
<feature type="region of interest" description="Disordered" evidence="4">
    <location>
        <begin position="167"/>
        <end position="293"/>
    </location>
</feature>
<name>A0A383W8D7_TETOB</name>
<dbReference type="Pfam" id="PF13181">
    <property type="entry name" value="TPR_8"/>
    <property type="match status" value="1"/>
</dbReference>
<dbReference type="InterPro" id="IPR019734">
    <property type="entry name" value="TPR_rpt"/>
</dbReference>
<feature type="repeat" description="TPR" evidence="3">
    <location>
        <begin position="618"/>
        <end position="651"/>
    </location>
</feature>
<feature type="repeat" description="TPR" evidence="3">
    <location>
        <begin position="720"/>
        <end position="753"/>
    </location>
</feature>
<keyword evidence="1 3" id="KW-0802">TPR repeat</keyword>